<dbReference type="Proteomes" id="UP000287651">
    <property type="component" value="Unassembled WGS sequence"/>
</dbReference>
<comment type="caution">
    <text evidence="2">The sequence shown here is derived from an EMBL/GenBank/DDBJ whole genome shotgun (WGS) entry which is preliminary data.</text>
</comment>
<evidence type="ECO:0000313" key="3">
    <source>
        <dbReference type="Proteomes" id="UP000287651"/>
    </source>
</evidence>
<sequence>TTSYSPPSLYVRVVRSDWRSFAVEIHRVDTAREDAGPPSSSQSGSGIQGYTISLAGAATPTGGSPLRAPCSRPPLRAPCYKWLCPRAAAAPESWPQSAIPQATLLPLGTAPAGSYRPLRAPLATAWPWVAGPAWGLAVAGCPSSSLPSLRKCSKNA</sequence>
<accession>A0A426WWF3</accession>
<reference evidence="2 3" key="1">
    <citation type="journal article" date="2014" name="Agronomy (Basel)">
        <title>A Draft Genome Sequence for Ensete ventricosum, the Drought-Tolerant Tree Against Hunger.</title>
        <authorList>
            <person name="Harrison J."/>
            <person name="Moore K.A."/>
            <person name="Paszkiewicz K."/>
            <person name="Jones T."/>
            <person name="Grant M."/>
            <person name="Ambacheew D."/>
            <person name="Muzemil S."/>
            <person name="Studholme D.J."/>
        </authorList>
    </citation>
    <scope>NUCLEOTIDE SEQUENCE [LARGE SCALE GENOMIC DNA]</scope>
</reference>
<feature type="region of interest" description="Disordered" evidence="1">
    <location>
        <begin position="29"/>
        <end position="48"/>
    </location>
</feature>
<protein>
    <submittedName>
        <fullName evidence="2">Uncharacterized protein</fullName>
    </submittedName>
</protein>
<dbReference type="EMBL" id="AMZH03037473">
    <property type="protein sequence ID" value="RRT31624.1"/>
    <property type="molecule type" value="Genomic_DNA"/>
</dbReference>
<gene>
    <name evidence="2" type="ORF">B296_00045169</name>
</gene>
<organism evidence="2 3">
    <name type="scientific">Ensete ventricosum</name>
    <name type="common">Abyssinian banana</name>
    <name type="synonym">Musa ensete</name>
    <dbReference type="NCBI Taxonomy" id="4639"/>
    <lineage>
        <taxon>Eukaryota</taxon>
        <taxon>Viridiplantae</taxon>
        <taxon>Streptophyta</taxon>
        <taxon>Embryophyta</taxon>
        <taxon>Tracheophyta</taxon>
        <taxon>Spermatophyta</taxon>
        <taxon>Magnoliopsida</taxon>
        <taxon>Liliopsida</taxon>
        <taxon>Zingiberales</taxon>
        <taxon>Musaceae</taxon>
        <taxon>Ensete</taxon>
    </lineage>
</organism>
<evidence type="ECO:0000256" key="1">
    <source>
        <dbReference type="SAM" id="MobiDB-lite"/>
    </source>
</evidence>
<dbReference type="AlphaFoldDB" id="A0A426WWF3"/>
<feature type="non-terminal residue" evidence="2">
    <location>
        <position position="1"/>
    </location>
</feature>
<proteinExistence type="predicted"/>
<feature type="compositionally biased region" description="Low complexity" evidence="1">
    <location>
        <begin position="36"/>
        <end position="48"/>
    </location>
</feature>
<name>A0A426WWF3_ENSVE</name>
<evidence type="ECO:0000313" key="2">
    <source>
        <dbReference type="EMBL" id="RRT31624.1"/>
    </source>
</evidence>